<organism evidence="6 7">
    <name type="scientific">Flavivirga rizhaonensis</name>
    <dbReference type="NCBI Taxonomy" id="2559571"/>
    <lineage>
        <taxon>Bacteria</taxon>
        <taxon>Pseudomonadati</taxon>
        <taxon>Bacteroidota</taxon>
        <taxon>Flavobacteriia</taxon>
        <taxon>Flavobacteriales</taxon>
        <taxon>Flavobacteriaceae</taxon>
        <taxon>Flavivirga</taxon>
    </lineage>
</organism>
<comment type="caution">
    <text evidence="6">The sequence shown here is derived from an EMBL/GenBank/DDBJ whole genome shotgun (WGS) entry which is preliminary data.</text>
</comment>
<evidence type="ECO:0000256" key="4">
    <source>
        <dbReference type="ARBA" id="ARBA00023284"/>
    </source>
</evidence>
<reference evidence="6 7" key="1">
    <citation type="submission" date="2019-04" db="EMBL/GenBank/DDBJ databases">
        <authorList>
            <person name="Liu A."/>
        </authorList>
    </citation>
    <scope>NUCLEOTIDE SEQUENCE [LARGE SCALE GENOMIC DNA]</scope>
    <source>
        <strain evidence="6 7">RZ03</strain>
    </source>
</reference>
<keyword evidence="2" id="KW-0201">Cytochrome c-type biogenesis</keyword>
<dbReference type="InterPro" id="IPR017937">
    <property type="entry name" value="Thioredoxin_CS"/>
</dbReference>
<dbReference type="AlphaFoldDB" id="A0A4S1DZP9"/>
<proteinExistence type="predicted"/>
<dbReference type="Pfam" id="PF08534">
    <property type="entry name" value="Redoxin"/>
    <property type="match status" value="1"/>
</dbReference>
<dbReference type="OrthoDB" id="1098640at2"/>
<dbReference type="GO" id="GO:0016491">
    <property type="term" value="F:oxidoreductase activity"/>
    <property type="evidence" value="ECO:0007669"/>
    <property type="project" value="InterPro"/>
</dbReference>
<evidence type="ECO:0000256" key="1">
    <source>
        <dbReference type="ARBA" id="ARBA00004196"/>
    </source>
</evidence>
<feature type="domain" description="Thioredoxin" evidence="5">
    <location>
        <begin position="321"/>
        <end position="457"/>
    </location>
</feature>
<comment type="subcellular location">
    <subcellularLocation>
        <location evidence="1">Cell envelope</location>
    </subcellularLocation>
</comment>
<dbReference type="EMBL" id="SRSO01000008">
    <property type="protein sequence ID" value="TGV03098.1"/>
    <property type="molecule type" value="Genomic_DNA"/>
</dbReference>
<name>A0A4S1DZP9_9FLAO</name>
<evidence type="ECO:0000313" key="6">
    <source>
        <dbReference type="EMBL" id="TGV03098.1"/>
    </source>
</evidence>
<dbReference type="PANTHER" id="PTHR42852">
    <property type="entry name" value="THIOL:DISULFIDE INTERCHANGE PROTEIN DSBE"/>
    <property type="match status" value="1"/>
</dbReference>
<evidence type="ECO:0000256" key="3">
    <source>
        <dbReference type="ARBA" id="ARBA00023157"/>
    </source>
</evidence>
<evidence type="ECO:0000256" key="2">
    <source>
        <dbReference type="ARBA" id="ARBA00022748"/>
    </source>
</evidence>
<evidence type="ECO:0000313" key="7">
    <source>
        <dbReference type="Proteomes" id="UP000307602"/>
    </source>
</evidence>
<dbReference type="Proteomes" id="UP000307602">
    <property type="component" value="Unassembled WGS sequence"/>
</dbReference>
<dbReference type="InterPro" id="IPR036249">
    <property type="entry name" value="Thioredoxin-like_sf"/>
</dbReference>
<dbReference type="Gene3D" id="3.40.30.10">
    <property type="entry name" value="Glutaredoxin"/>
    <property type="match status" value="1"/>
</dbReference>
<dbReference type="RefSeq" id="WP_135876516.1">
    <property type="nucleotide sequence ID" value="NZ_SRSO01000008.1"/>
</dbReference>
<evidence type="ECO:0000259" key="5">
    <source>
        <dbReference type="PROSITE" id="PS51352"/>
    </source>
</evidence>
<sequence length="457" mass="52461">MKKFIYPLLIILIAVSCKEAPVKENKTVVLKGSIANYDQDTLYMNNVSSKSMLFKEDTHAITLKEKTNFEYRFELEKPTYFSIGRTFLYLSPGDSLVANLDTRDRTYASFAGKGEQANNYLRNLSYPKGGSFWGDSDISSKIETYKDMPEAFKVSVKKRTDELNSLTHVSEDFKRLETARIKFDYVNTLGSGVFYLYIGKMSKGEMTKEEMDMKMKEADQYFIPYRKPFLDDFNNTDYLQLEVFQSVLSALRKEDFRTDHELPELNDTLQEYLTTSYLTSKVKFSGYSNALGDELKEGAQKIKNKNYSAVLQNILTEYATLTKGNPASDLTFTKLDGNTVKLSDYKGKVIVLDLWATWCGPCMKEKPFFEALDKKYHGNESVALISLSIDTEKVWRGYFEKNEVKGDQLQINRSQLTDYKVSGIPRFFVIDKEFNVVDVFAPLPSSGDLEKLINEYI</sequence>
<dbReference type="PROSITE" id="PS51257">
    <property type="entry name" value="PROKAR_LIPOPROTEIN"/>
    <property type="match status" value="1"/>
</dbReference>
<dbReference type="PROSITE" id="PS00194">
    <property type="entry name" value="THIOREDOXIN_1"/>
    <property type="match status" value="1"/>
</dbReference>
<protein>
    <submittedName>
        <fullName evidence="6">TlpA family protein disulfide reductase</fullName>
    </submittedName>
</protein>
<accession>A0A4S1DZP9</accession>
<dbReference type="InterPro" id="IPR013740">
    <property type="entry name" value="Redoxin"/>
</dbReference>
<dbReference type="InterPro" id="IPR050553">
    <property type="entry name" value="Thioredoxin_ResA/DsbE_sf"/>
</dbReference>
<dbReference type="SUPFAM" id="SSF52833">
    <property type="entry name" value="Thioredoxin-like"/>
    <property type="match status" value="1"/>
</dbReference>
<dbReference type="PROSITE" id="PS51352">
    <property type="entry name" value="THIOREDOXIN_2"/>
    <property type="match status" value="1"/>
</dbReference>
<dbReference type="PANTHER" id="PTHR42852:SF6">
    <property type="entry name" value="THIOL:DISULFIDE INTERCHANGE PROTEIN DSBE"/>
    <property type="match status" value="1"/>
</dbReference>
<dbReference type="GO" id="GO:0017004">
    <property type="term" value="P:cytochrome complex assembly"/>
    <property type="evidence" value="ECO:0007669"/>
    <property type="project" value="UniProtKB-KW"/>
</dbReference>
<keyword evidence="7" id="KW-1185">Reference proteome</keyword>
<keyword evidence="3" id="KW-1015">Disulfide bond</keyword>
<dbReference type="CDD" id="cd02966">
    <property type="entry name" value="TlpA_like_family"/>
    <property type="match status" value="1"/>
</dbReference>
<keyword evidence="4" id="KW-0676">Redox-active center</keyword>
<dbReference type="GO" id="GO:0030313">
    <property type="term" value="C:cell envelope"/>
    <property type="evidence" value="ECO:0007669"/>
    <property type="project" value="UniProtKB-SubCell"/>
</dbReference>
<gene>
    <name evidence="6" type="ORF">EM932_07215</name>
</gene>
<dbReference type="InterPro" id="IPR013766">
    <property type="entry name" value="Thioredoxin_domain"/>
</dbReference>